<dbReference type="Proteomes" id="UP000198618">
    <property type="component" value="Unassembled WGS sequence"/>
</dbReference>
<dbReference type="AlphaFoldDB" id="A0A1H9Y0P7"/>
<evidence type="ECO:0000313" key="2">
    <source>
        <dbReference type="Proteomes" id="UP000198618"/>
    </source>
</evidence>
<dbReference type="EMBL" id="FOHE01000001">
    <property type="protein sequence ID" value="SES61794.1"/>
    <property type="molecule type" value="Genomic_DNA"/>
</dbReference>
<gene>
    <name evidence="1" type="ORF">SAMN05216389_10136</name>
</gene>
<accession>A0A1H9Y0P7</accession>
<proteinExistence type="predicted"/>
<dbReference type="RefSeq" id="WP_090865588.1">
    <property type="nucleotide sequence ID" value="NZ_FOHE01000001.1"/>
</dbReference>
<keyword evidence="2" id="KW-1185">Reference proteome</keyword>
<sequence length="118" mass="13114">MKKLIISFIILLIVLVALLFYFTLSTNSFEGSVSEINKNGHIIVDCPVPDFGARDAIAYQCKVHLTDNTVITNDNGKVLSLSNIEIGDSVSVTLTKRSFLRKDFNSRTVEAKEITLLH</sequence>
<reference evidence="1 2" key="1">
    <citation type="submission" date="2016-10" db="EMBL/GenBank/DDBJ databases">
        <authorList>
            <person name="de Groot N.N."/>
        </authorList>
    </citation>
    <scope>NUCLEOTIDE SEQUENCE [LARGE SCALE GENOMIC DNA]</scope>
    <source>
        <strain evidence="1 2">IBRC-M 10780</strain>
    </source>
</reference>
<evidence type="ECO:0000313" key="1">
    <source>
        <dbReference type="EMBL" id="SES61794.1"/>
    </source>
</evidence>
<organism evidence="1 2">
    <name type="scientific">Oceanobacillus limi</name>
    <dbReference type="NCBI Taxonomy" id="930131"/>
    <lineage>
        <taxon>Bacteria</taxon>
        <taxon>Bacillati</taxon>
        <taxon>Bacillota</taxon>
        <taxon>Bacilli</taxon>
        <taxon>Bacillales</taxon>
        <taxon>Bacillaceae</taxon>
        <taxon>Oceanobacillus</taxon>
    </lineage>
</organism>
<dbReference type="OrthoDB" id="2663534at2"/>
<name>A0A1H9Y0P7_9BACI</name>
<protein>
    <submittedName>
        <fullName evidence="1">Uncharacterized protein</fullName>
    </submittedName>
</protein>